<accession>A0A382AW11</accession>
<organism evidence="1">
    <name type="scientific">marine metagenome</name>
    <dbReference type="NCBI Taxonomy" id="408172"/>
    <lineage>
        <taxon>unclassified sequences</taxon>
        <taxon>metagenomes</taxon>
        <taxon>ecological metagenomes</taxon>
    </lineage>
</organism>
<evidence type="ECO:0000313" key="1">
    <source>
        <dbReference type="EMBL" id="SVB05639.1"/>
    </source>
</evidence>
<sequence length="24" mass="2961">MDRLVDKNILIIIPKDYYMESEFD</sequence>
<protein>
    <submittedName>
        <fullName evidence="1">Uncharacterized protein</fullName>
    </submittedName>
</protein>
<feature type="non-terminal residue" evidence="1">
    <location>
        <position position="24"/>
    </location>
</feature>
<gene>
    <name evidence="1" type="ORF">METZ01_LOCUS158493</name>
</gene>
<reference evidence="1" key="1">
    <citation type="submission" date="2018-05" db="EMBL/GenBank/DDBJ databases">
        <authorList>
            <person name="Lanie J.A."/>
            <person name="Ng W.-L."/>
            <person name="Kazmierczak K.M."/>
            <person name="Andrzejewski T.M."/>
            <person name="Davidsen T.M."/>
            <person name="Wayne K.J."/>
            <person name="Tettelin H."/>
            <person name="Glass J.I."/>
            <person name="Rusch D."/>
            <person name="Podicherti R."/>
            <person name="Tsui H.-C.T."/>
            <person name="Winkler M.E."/>
        </authorList>
    </citation>
    <scope>NUCLEOTIDE SEQUENCE</scope>
</reference>
<dbReference type="AlphaFoldDB" id="A0A382AW11"/>
<dbReference type="EMBL" id="UINC01027056">
    <property type="protein sequence ID" value="SVB05639.1"/>
    <property type="molecule type" value="Genomic_DNA"/>
</dbReference>
<proteinExistence type="predicted"/>
<name>A0A382AW11_9ZZZZ</name>